<accession>A0ACB9ZGE0</accession>
<dbReference type="EMBL" id="MU393424">
    <property type="protein sequence ID" value="KAI4870437.1"/>
    <property type="molecule type" value="Genomic_DNA"/>
</dbReference>
<dbReference type="Proteomes" id="UP001497700">
    <property type="component" value="Unassembled WGS sequence"/>
</dbReference>
<reference evidence="1 2" key="1">
    <citation type="journal article" date="2022" name="New Phytol.">
        <title>Ecological generalism drives hyperdiversity of secondary metabolite gene clusters in xylarialean endophytes.</title>
        <authorList>
            <person name="Franco M.E.E."/>
            <person name="Wisecaver J.H."/>
            <person name="Arnold A.E."/>
            <person name="Ju Y.M."/>
            <person name="Slot J.C."/>
            <person name="Ahrendt S."/>
            <person name="Moore L.P."/>
            <person name="Eastman K.E."/>
            <person name="Scott K."/>
            <person name="Konkel Z."/>
            <person name="Mondo S.J."/>
            <person name="Kuo A."/>
            <person name="Hayes R.D."/>
            <person name="Haridas S."/>
            <person name="Andreopoulos B."/>
            <person name="Riley R."/>
            <person name="LaButti K."/>
            <person name="Pangilinan J."/>
            <person name="Lipzen A."/>
            <person name="Amirebrahimi M."/>
            <person name="Yan J."/>
            <person name="Adam C."/>
            <person name="Keymanesh K."/>
            <person name="Ng V."/>
            <person name="Louie K."/>
            <person name="Northen T."/>
            <person name="Drula E."/>
            <person name="Henrissat B."/>
            <person name="Hsieh H.M."/>
            <person name="Youens-Clark K."/>
            <person name="Lutzoni F."/>
            <person name="Miadlikowska J."/>
            <person name="Eastwood D.C."/>
            <person name="Hamelin R.C."/>
            <person name="Grigoriev I.V."/>
            <person name="U'Ren J.M."/>
        </authorList>
    </citation>
    <scope>NUCLEOTIDE SEQUENCE [LARGE SCALE GENOMIC DNA]</scope>
    <source>
        <strain evidence="1 2">CBS 119005</strain>
    </source>
</reference>
<organism evidence="1 2">
    <name type="scientific">Hypoxylon rubiginosum</name>
    <dbReference type="NCBI Taxonomy" id="110542"/>
    <lineage>
        <taxon>Eukaryota</taxon>
        <taxon>Fungi</taxon>
        <taxon>Dikarya</taxon>
        <taxon>Ascomycota</taxon>
        <taxon>Pezizomycotina</taxon>
        <taxon>Sordariomycetes</taxon>
        <taxon>Xylariomycetidae</taxon>
        <taxon>Xylariales</taxon>
        <taxon>Hypoxylaceae</taxon>
        <taxon>Hypoxylon</taxon>
    </lineage>
</organism>
<evidence type="ECO:0000313" key="1">
    <source>
        <dbReference type="EMBL" id="KAI4870437.1"/>
    </source>
</evidence>
<name>A0ACB9ZGE0_9PEZI</name>
<proteinExistence type="predicted"/>
<evidence type="ECO:0000313" key="2">
    <source>
        <dbReference type="Proteomes" id="UP001497700"/>
    </source>
</evidence>
<keyword evidence="2" id="KW-1185">Reference proteome</keyword>
<comment type="caution">
    <text evidence="1">The sequence shown here is derived from an EMBL/GenBank/DDBJ whole genome shotgun (WGS) entry which is preliminary data.</text>
</comment>
<gene>
    <name evidence="1" type="ORF">F4820DRAFT_443157</name>
</gene>
<protein>
    <submittedName>
        <fullName evidence="1">Uncharacterized protein</fullName>
    </submittedName>
</protein>
<sequence>MNNSDLSQITSQIPDFIGGLPKRGRPKVPAPQDEFDQYFDYKRFYEGTPAADADSRSRSDASSIPGLTSGPSEEDGAPSPRSTEDAFHFKEAVEKLKQHDDRFTVPAREIRPNGVVSYPWHMEIDNTLGSGGADAQGFGSSSGGSSPLSPASSSGGASSSSQNSSSCDSPHSRGKRHRPLDNPEKVAQMRKLGACFRCKTRKITCDQDIPCSRCKIDAAKFCNDDGGELAERMCFRRPSASHDLAFQAIWRMTPTVPQRGNTGILRWNVYFQPNVTAELPLVIPVSHNEGFMSNNGPGRPRWETDQAHPSHQYMLRWDSGIEDSELISWATRQMLKDERSDFQSALDILICRCAEPGQFFLPHYDLVCKVRDMMCLYKIWRHEKFFCQRFPGSLEELPGPIRQSLKRTIVFRMKALESDILTQFWRTPDSGLKPQERLPLWACMMQFILMYRDIYNLSRSEDLCEDPRQIQNVTLSLFSNLVVMCENCFGKKKPEAIADDGNFATSTARRQLNDDFRVVEGRRDDFYQSFQSCIAHPHSSTLDRLFCVLLVGAQRGAARAGARGSKRTKR</sequence>